<comment type="caution">
    <text evidence="2">The sequence shown here is derived from an EMBL/GenBank/DDBJ whole genome shotgun (WGS) entry which is preliminary data.</text>
</comment>
<evidence type="ECO:0000313" key="3">
    <source>
        <dbReference type="Proteomes" id="UP000683360"/>
    </source>
</evidence>
<sequence>MKAKDDECCNCLLRLNADISLKDNMNRNVLHYCSKWSDCICAEIIRRNSKLLYQKDKENKTPIMILAEGENANCVRVMLKHDETLKYVDKDKGTTLLHIAARHGCLATCQIIMDTDSLLSKMQDSSFKDMTPILVAAFYHQEHVITFLLNHTDVDLKVTDNDMNTILHYCARNLLSEVCSEILQMDNSSVNAKNNDGETPLLNAMLSMIERNIDVWCWLHRSFNFSSNKPSEPREKVHCASLFNDIIRLFISNGAELLNKAKNGNNILHFVAEQCHFEDDPSIISDILKTLPQLLNELNFCKRTPIIIAAMTGHVNIVVTLLREGAEVIYKDSCGLTVLDYCLSLDSRRFDKEYLTVIFQEDRTLMTMFLSKVYTMWASNMLR</sequence>
<dbReference type="OrthoDB" id="1419803at2759"/>
<dbReference type="InterPro" id="IPR002110">
    <property type="entry name" value="Ankyrin_rpt"/>
</dbReference>
<keyword evidence="3" id="KW-1185">Reference proteome</keyword>
<organism evidence="2 3">
    <name type="scientific">Mytilus edulis</name>
    <name type="common">Blue mussel</name>
    <dbReference type="NCBI Taxonomy" id="6550"/>
    <lineage>
        <taxon>Eukaryota</taxon>
        <taxon>Metazoa</taxon>
        <taxon>Spiralia</taxon>
        <taxon>Lophotrochozoa</taxon>
        <taxon>Mollusca</taxon>
        <taxon>Bivalvia</taxon>
        <taxon>Autobranchia</taxon>
        <taxon>Pteriomorphia</taxon>
        <taxon>Mytilida</taxon>
        <taxon>Mytiloidea</taxon>
        <taxon>Mytilidae</taxon>
        <taxon>Mytilinae</taxon>
        <taxon>Mytilus</taxon>
    </lineage>
</organism>
<dbReference type="SUPFAM" id="SSF48403">
    <property type="entry name" value="Ankyrin repeat"/>
    <property type="match status" value="1"/>
</dbReference>
<dbReference type="PROSITE" id="PS50088">
    <property type="entry name" value="ANK_REPEAT"/>
    <property type="match status" value="1"/>
</dbReference>
<keyword evidence="1" id="KW-0040">ANK repeat</keyword>
<evidence type="ECO:0000256" key="1">
    <source>
        <dbReference type="PROSITE-ProRule" id="PRU00023"/>
    </source>
</evidence>
<gene>
    <name evidence="2" type="ORF">MEDL_35623</name>
</gene>
<dbReference type="Gene3D" id="1.25.40.20">
    <property type="entry name" value="Ankyrin repeat-containing domain"/>
    <property type="match status" value="3"/>
</dbReference>
<protein>
    <submittedName>
        <fullName evidence="2">Uncharacterized protein</fullName>
    </submittedName>
</protein>
<dbReference type="EMBL" id="CAJPWZ010001742">
    <property type="protein sequence ID" value="CAG2222348.1"/>
    <property type="molecule type" value="Genomic_DNA"/>
</dbReference>
<reference evidence="2" key="1">
    <citation type="submission" date="2021-03" db="EMBL/GenBank/DDBJ databases">
        <authorList>
            <person name="Bekaert M."/>
        </authorList>
    </citation>
    <scope>NUCLEOTIDE SEQUENCE</scope>
</reference>
<dbReference type="PANTHER" id="PTHR24121">
    <property type="entry name" value="NO MECHANORECEPTOR POTENTIAL C, ISOFORM D-RELATED"/>
    <property type="match status" value="1"/>
</dbReference>
<dbReference type="InterPro" id="IPR036770">
    <property type="entry name" value="Ankyrin_rpt-contain_sf"/>
</dbReference>
<accession>A0A8S3T0D7</accession>
<dbReference type="PANTHER" id="PTHR24121:SF23">
    <property type="entry name" value="NO MECHANORECEPTOR POTENTIAL C, ISOFORM H"/>
    <property type="match status" value="1"/>
</dbReference>
<dbReference type="SMART" id="SM00248">
    <property type="entry name" value="ANK"/>
    <property type="match status" value="7"/>
</dbReference>
<dbReference type="Proteomes" id="UP000683360">
    <property type="component" value="Unassembled WGS sequence"/>
</dbReference>
<dbReference type="AlphaFoldDB" id="A0A8S3T0D7"/>
<proteinExistence type="predicted"/>
<evidence type="ECO:0000313" key="2">
    <source>
        <dbReference type="EMBL" id="CAG2222348.1"/>
    </source>
</evidence>
<name>A0A8S3T0D7_MYTED</name>
<dbReference type="Pfam" id="PF13857">
    <property type="entry name" value="Ank_5"/>
    <property type="match status" value="1"/>
</dbReference>
<dbReference type="Pfam" id="PF12796">
    <property type="entry name" value="Ank_2"/>
    <property type="match status" value="2"/>
</dbReference>
<feature type="repeat" description="ANK" evidence="1">
    <location>
        <begin position="301"/>
        <end position="333"/>
    </location>
</feature>
<dbReference type="PROSITE" id="PS50297">
    <property type="entry name" value="ANK_REP_REGION"/>
    <property type="match status" value="1"/>
</dbReference>